<sequence>MSLVKYPLFQSAAARRTVHRHGANCVSDLCFLEEWASGRAKSSAANILRASQIRRTNPTLVQEIDRTLPASAPPRRHS</sequence>
<dbReference type="Proteomes" id="UP000194639">
    <property type="component" value="Unassembled WGS sequence"/>
</dbReference>
<accession>A0A252A0P3</accession>
<proteinExistence type="predicted"/>
<evidence type="ECO:0000313" key="1">
    <source>
        <dbReference type="EMBL" id="OUI80640.1"/>
    </source>
</evidence>
<dbReference type="RefSeq" id="WP_086552602.1">
    <property type="nucleotide sequence ID" value="NZ_CP171013.1"/>
</dbReference>
<evidence type="ECO:0000313" key="2">
    <source>
        <dbReference type="Proteomes" id="UP000194639"/>
    </source>
</evidence>
<organism evidence="1 2">
    <name type="scientific">Acetobacter orientalis</name>
    <dbReference type="NCBI Taxonomy" id="146474"/>
    <lineage>
        <taxon>Bacteria</taxon>
        <taxon>Pseudomonadati</taxon>
        <taxon>Pseudomonadota</taxon>
        <taxon>Alphaproteobacteria</taxon>
        <taxon>Acetobacterales</taxon>
        <taxon>Acetobacteraceae</taxon>
        <taxon>Acetobacter</taxon>
    </lineage>
</organism>
<protein>
    <submittedName>
        <fullName evidence="1">Uncharacterized protein</fullName>
    </submittedName>
</protein>
<gene>
    <name evidence="1" type="ORF">HK12_07885</name>
</gene>
<name>A0A252A0P3_9PROT</name>
<reference evidence="1 2" key="1">
    <citation type="submission" date="2014-06" db="EMBL/GenBank/DDBJ databases">
        <authorList>
            <person name="Ju J."/>
            <person name="Zhang J."/>
        </authorList>
    </citation>
    <scope>NUCLEOTIDE SEQUENCE [LARGE SCALE GENOMIC DNA]</scope>
    <source>
        <strain evidence="1">DmW_045</strain>
    </source>
</reference>
<dbReference type="EMBL" id="JOMO01000030">
    <property type="protein sequence ID" value="OUI80640.1"/>
    <property type="molecule type" value="Genomic_DNA"/>
</dbReference>
<comment type="caution">
    <text evidence="1">The sequence shown here is derived from an EMBL/GenBank/DDBJ whole genome shotgun (WGS) entry which is preliminary data.</text>
</comment>
<dbReference type="AlphaFoldDB" id="A0A252A0P3"/>